<keyword evidence="4 7" id="KW-0067">ATP-binding</keyword>
<gene>
    <name evidence="12" type="primary">Cnig_chr_I.g2720</name>
    <name evidence="12" type="ORF">B9Z55_002720</name>
</gene>
<feature type="compositionally biased region" description="Basic and acidic residues" evidence="9">
    <location>
        <begin position="423"/>
        <end position="436"/>
    </location>
</feature>
<dbReference type="CDD" id="cd10361">
    <property type="entry name" value="SH2_Fps_family"/>
    <property type="match status" value="1"/>
</dbReference>
<feature type="compositionally biased region" description="Basic and acidic residues" evidence="9">
    <location>
        <begin position="475"/>
        <end position="491"/>
    </location>
</feature>
<evidence type="ECO:0000256" key="3">
    <source>
        <dbReference type="ARBA" id="ARBA00022777"/>
    </source>
</evidence>
<comment type="caution">
    <text evidence="12">The sequence shown here is derived from an EMBL/GenBank/DDBJ whole genome shotgun (WGS) entry which is preliminary data.</text>
</comment>
<dbReference type="PANTHER" id="PTHR24418">
    <property type="entry name" value="TYROSINE-PROTEIN KINASE"/>
    <property type="match status" value="1"/>
</dbReference>
<dbReference type="EMBL" id="PDUG01000001">
    <property type="protein sequence ID" value="PIC52739.1"/>
    <property type="molecule type" value="Genomic_DNA"/>
</dbReference>
<evidence type="ECO:0000256" key="2">
    <source>
        <dbReference type="ARBA" id="ARBA00022741"/>
    </source>
</evidence>
<name>A0A2G5VLU0_9PELO</name>
<dbReference type="Pfam" id="PF00017">
    <property type="entry name" value="SH2"/>
    <property type="match status" value="1"/>
</dbReference>
<dbReference type="FunFam" id="3.30.505.10:FF:000051">
    <property type="entry name" value="Tyrosine-protein kinase"/>
    <property type="match status" value="1"/>
</dbReference>
<feature type="compositionally biased region" description="Basic and acidic residues" evidence="9">
    <location>
        <begin position="502"/>
        <end position="546"/>
    </location>
</feature>
<keyword evidence="5 8" id="KW-0829">Tyrosine-protein kinase</keyword>
<feature type="compositionally biased region" description="Basic residues" evidence="9">
    <location>
        <begin position="401"/>
        <end position="414"/>
    </location>
</feature>
<keyword evidence="3 8" id="KW-0418">Kinase</keyword>
<evidence type="ECO:0000256" key="5">
    <source>
        <dbReference type="ARBA" id="ARBA00023137"/>
    </source>
</evidence>
<dbReference type="STRING" id="1611254.A0A2G5VLU0"/>
<dbReference type="GO" id="GO:0005524">
    <property type="term" value="F:ATP binding"/>
    <property type="evidence" value="ECO:0007669"/>
    <property type="project" value="UniProtKB-UniRule"/>
</dbReference>
<protein>
    <recommendedName>
        <fullName evidence="8">Tyrosine-protein kinase</fullName>
        <ecNumber evidence="8">2.7.10.2</ecNumber>
    </recommendedName>
</protein>
<dbReference type="Gene3D" id="1.10.510.10">
    <property type="entry name" value="Transferase(Phosphotransferase) domain 1"/>
    <property type="match status" value="1"/>
</dbReference>
<evidence type="ECO:0000256" key="7">
    <source>
        <dbReference type="PROSITE-ProRule" id="PRU10141"/>
    </source>
</evidence>
<feature type="compositionally biased region" description="Basic and acidic residues" evidence="9">
    <location>
        <begin position="559"/>
        <end position="569"/>
    </location>
</feature>
<dbReference type="SUPFAM" id="SSF55550">
    <property type="entry name" value="SH2 domain"/>
    <property type="match status" value="1"/>
</dbReference>
<dbReference type="OrthoDB" id="3256376at2759"/>
<evidence type="ECO:0000256" key="8">
    <source>
        <dbReference type="RuleBase" id="RU362096"/>
    </source>
</evidence>
<dbReference type="PROSITE" id="PS00107">
    <property type="entry name" value="PROTEIN_KINASE_ATP"/>
    <property type="match status" value="1"/>
</dbReference>
<feature type="binding site" evidence="7">
    <location>
        <position position="152"/>
    </location>
    <ligand>
        <name>ATP</name>
        <dbReference type="ChEBI" id="CHEBI:30616"/>
    </ligand>
</feature>
<evidence type="ECO:0000256" key="9">
    <source>
        <dbReference type="SAM" id="MobiDB-lite"/>
    </source>
</evidence>
<dbReference type="SMART" id="SM00252">
    <property type="entry name" value="SH2"/>
    <property type="match status" value="1"/>
</dbReference>
<evidence type="ECO:0000313" key="13">
    <source>
        <dbReference type="Proteomes" id="UP000230233"/>
    </source>
</evidence>
<evidence type="ECO:0000259" key="10">
    <source>
        <dbReference type="PROSITE" id="PS50001"/>
    </source>
</evidence>
<dbReference type="InterPro" id="IPR036860">
    <property type="entry name" value="SH2_dom_sf"/>
</dbReference>
<dbReference type="Proteomes" id="UP000230233">
    <property type="component" value="Chromosome I"/>
</dbReference>
<dbReference type="InterPro" id="IPR000980">
    <property type="entry name" value="SH2"/>
</dbReference>
<evidence type="ECO:0000256" key="1">
    <source>
        <dbReference type="ARBA" id="ARBA00022679"/>
    </source>
</evidence>
<keyword evidence="2 7" id="KW-0547">Nucleotide-binding</keyword>
<comment type="similarity">
    <text evidence="8">Belongs to the protein kinase superfamily. Tyr protein kinase family.</text>
</comment>
<evidence type="ECO:0000256" key="6">
    <source>
        <dbReference type="PROSITE-ProRule" id="PRU00191"/>
    </source>
</evidence>
<dbReference type="InterPro" id="IPR035849">
    <property type="entry name" value="Fes/Fps/Fer_SH2"/>
</dbReference>
<evidence type="ECO:0000313" key="12">
    <source>
        <dbReference type="EMBL" id="PIC52739.1"/>
    </source>
</evidence>
<dbReference type="GO" id="GO:0004715">
    <property type="term" value="F:non-membrane spanning protein tyrosine kinase activity"/>
    <property type="evidence" value="ECO:0007669"/>
    <property type="project" value="UniProtKB-EC"/>
</dbReference>
<proteinExistence type="inferred from homology"/>
<dbReference type="FunFam" id="1.10.510.10:FF:000936">
    <property type="entry name" value="Tyrosine-protein kinase"/>
    <property type="match status" value="1"/>
</dbReference>
<reference evidence="13" key="1">
    <citation type="submission" date="2017-10" db="EMBL/GenBank/DDBJ databases">
        <title>Rapid genome shrinkage in a self-fertile nematode reveals novel sperm competition proteins.</title>
        <authorList>
            <person name="Yin D."/>
            <person name="Schwarz E.M."/>
            <person name="Thomas C.G."/>
            <person name="Felde R.L."/>
            <person name="Korf I.F."/>
            <person name="Cutter A.D."/>
            <person name="Schartner C.M."/>
            <person name="Ralston E.J."/>
            <person name="Meyer B.J."/>
            <person name="Haag E.S."/>
        </authorList>
    </citation>
    <scope>NUCLEOTIDE SEQUENCE [LARGE SCALE GENOMIC DNA]</scope>
    <source>
        <strain evidence="13">JU1422</strain>
    </source>
</reference>
<dbReference type="InterPro" id="IPR017441">
    <property type="entry name" value="Protein_kinase_ATP_BS"/>
</dbReference>
<dbReference type="Gene3D" id="3.30.200.20">
    <property type="entry name" value="Phosphorylase Kinase, domain 1"/>
    <property type="match status" value="1"/>
</dbReference>
<feature type="domain" description="Protein kinase" evidence="11">
    <location>
        <begin position="120"/>
        <end position="378"/>
    </location>
</feature>
<dbReference type="PRINTS" id="PR00109">
    <property type="entry name" value="TYRKINASE"/>
</dbReference>
<evidence type="ECO:0000259" key="11">
    <source>
        <dbReference type="PROSITE" id="PS50011"/>
    </source>
</evidence>
<feature type="region of interest" description="Disordered" evidence="9">
    <location>
        <begin position="395"/>
        <end position="580"/>
    </location>
</feature>
<comment type="catalytic activity">
    <reaction evidence="8">
        <text>L-tyrosyl-[protein] + ATP = O-phospho-L-tyrosyl-[protein] + ADP + H(+)</text>
        <dbReference type="Rhea" id="RHEA:10596"/>
        <dbReference type="Rhea" id="RHEA-COMP:10136"/>
        <dbReference type="Rhea" id="RHEA-COMP:20101"/>
        <dbReference type="ChEBI" id="CHEBI:15378"/>
        <dbReference type="ChEBI" id="CHEBI:30616"/>
        <dbReference type="ChEBI" id="CHEBI:46858"/>
        <dbReference type="ChEBI" id="CHEBI:61978"/>
        <dbReference type="ChEBI" id="CHEBI:456216"/>
        <dbReference type="EC" id="2.7.10.2"/>
    </reaction>
</comment>
<feature type="domain" description="SH2" evidence="10">
    <location>
        <begin position="11"/>
        <end position="108"/>
    </location>
</feature>
<sequence>MFDKDIHTEPWYHGLLPREDIKAMLRKTGDFLIRSTEPKQGEARQYVLSAMQNEELEDAGVKHYVMRVNANDQIFLETKGFETITSLVNYYMTTKDPIKKMTVLKTPIVKQDWEIEHSQVELTKKLGEGAFGEVWKGKITMKNGKVEDCAIKTAKLESLNKEQIKEIMREARLMRNLDHPNVVKFFGVGAGQEPLYVIMELADCGALDSYLQKNTNLPPAKKMEMIYQAACGIGYMHEKKLLHRDIAARNCLYGGGQVKIADFGLSREGVSYQMEMTKKVPIRWLAPETLKTGIYSPKTDVYAFGIMSWEISENGKEPYPDMRVAEVVTQVKNGYRMRFDPILIDFRFGEYVTKHCWAENPDERVSMTDVIRFLQTTFGMKPVIQACPFKEQEMKTMKAISTKRKEKKEKKKKDKNNATMTKTEGDEKIKRMDKPKASKRATPSLRTKKKSTDRQKSTSRPSTQASKNSVSSTKQKKDPSQHSKKEKKKENPVANGRSVMVMDREPATDNNAEKNKKTPVKEVKKRSAETEKKLDRTQEDVPKENTKVGTETISNIEVLPDKNPAKMDDGYEDFGPGAAS</sequence>
<accession>A0A2G5VLU0</accession>
<dbReference type="CDD" id="cd00192">
    <property type="entry name" value="PTKc"/>
    <property type="match status" value="1"/>
</dbReference>
<dbReference type="InterPro" id="IPR020635">
    <property type="entry name" value="Tyr_kinase_cat_dom"/>
</dbReference>
<dbReference type="SMART" id="SM00219">
    <property type="entry name" value="TyrKc"/>
    <property type="match status" value="1"/>
</dbReference>
<dbReference type="PROSITE" id="PS50001">
    <property type="entry name" value="SH2"/>
    <property type="match status" value="1"/>
</dbReference>
<evidence type="ECO:0000256" key="4">
    <source>
        <dbReference type="ARBA" id="ARBA00022840"/>
    </source>
</evidence>
<dbReference type="FunFam" id="3.30.200.20:FF:000518">
    <property type="entry name" value="Tyrosine-protein kinase"/>
    <property type="match status" value="1"/>
</dbReference>
<dbReference type="InterPro" id="IPR000719">
    <property type="entry name" value="Prot_kinase_dom"/>
</dbReference>
<dbReference type="Pfam" id="PF07714">
    <property type="entry name" value="PK_Tyr_Ser-Thr"/>
    <property type="match status" value="1"/>
</dbReference>
<dbReference type="InterPro" id="IPR001245">
    <property type="entry name" value="Ser-Thr/Tyr_kinase_cat_dom"/>
</dbReference>
<dbReference type="SUPFAM" id="SSF56112">
    <property type="entry name" value="Protein kinase-like (PK-like)"/>
    <property type="match status" value="1"/>
</dbReference>
<dbReference type="InterPro" id="IPR011009">
    <property type="entry name" value="Kinase-like_dom_sf"/>
</dbReference>
<dbReference type="EC" id="2.7.10.2" evidence="8"/>
<dbReference type="AlphaFoldDB" id="A0A2G5VLU0"/>
<keyword evidence="13" id="KW-1185">Reference proteome</keyword>
<dbReference type="PRINTS" id="PR00401">
    <property type="entry name" value="SH2DOMAIN"/>
</dbReference>
<keyword evidence="6" id="KW-0727">SH2 domain</keyword>
<dbReference type="Gene3D" id="3.30.505.10">
    <property type="entry name" value="SH2 domain"/>
    <property type="match status" value="1"/>
</dbReference>
<dbReference type="InterPro" id="IPR050198">
    <property type="entry name" value="Non-receptor_tyrosine_kinases"/>
</dbReference>
<feature type="compositionally biased region" description="Polar residues" evidence="9">
    <location>
        <begin position="458"/>
        <end position="473"/>
    </location>
</feature>
<organism evidence="12 13">
    <name type="scientific">Caenorhabditis nigoni</name>
    <dbReference type="NCBI Taxonomy" id="1611254"/>
    <lineage>
        <taxon>Eukaryota</taxon>
        <taxon>Metazoa</taxon>
        <taxon>Ecdysozoa</taxon>
        <taxon>Nematoda</taxon>
        <taxon>Chromadorea</taxon>
        <taxon>Rhabditida</taxon>
        <taxon>Rhabditina</taxon>
        <taxon>Rhabditomorpha</taxon>
        <taxon>Rhabditoidea</taxon>
        <taxon>Rhabditidae</taxon>
        <taxon>Peloderinae</taxon>
        <taxon>Caenorhabditis</taxon>
    </lineage>
</organism>
<dbReference type="PROSITE" id="PS50011">
    <property type="entry name" value="PROTEIN_KINASE_DOM"/>
    <property type="match status" value="1"/>
</dbReference>
<keyword evidence="1 8" id="KW-0808">Transferase</keyword>